<proteinExistence type="predicted"/>
<evidence type="ECO:0000256" key="1">
    <source>
        <dbReference type="SAM" id="Phobius"/>
    </source>
</evidence>
<dbReference type="Proteomes" id="UP000009027">
    <property type="component" value="Unassembled WGS sequence"/>
</dbReference>
<sequence length="319" mass="34418">MRIRGEGCGCVRGREAVQHCEAIFHCTEEHRRVQAAAHGVAGNITLGDVEEMYGTASRVAGNATDALSRCCPLPRTFAQPRPGVQGARACEQDVANERAVLVHTTVEDIRSSFPDMSEWARVSMDMCGKSVNAPADIVPRCETCNTAVDYCSSLVEEFESSVSRSDSERERLGTELGGVFELIAAAEKRLEEAGEVVEKERQTRAGEERARIDEEEAEMMEACLEEAKGEAVRAASEERAPAEAGSSPAEHTELVVSDLLGEEDENGMQVDVAPGNAGKKWNSKTMLVVTVVPVVVVLGAGSAWFVRQRAHTAKKVASL</sequence>
<dbReference type="EMBL" id="CAEX01002516">
    <property type="protein sequence ID" value="CCD19063.1"/>
    <property type="molecule type" value="Genomic_DNA"/>
</dbReference>
<dbReference type="VEuPathDB" id="TriTrypDB:TvY486_0017730"/>
<reference evidence="2 3" key="1">
    <citation type="journal article" date="2012" name="Proc. Natl. Acad. Sci. U.S.A.">
        <title>Antigenic diversity is generated by distinct evolutionary mechanisms in African trypanosome species.</title>
        <authorList>
            <person name="Jackson A.P."/>
            <person name="Berry A."/>
            <person name="Aslett M."/>
            <person name="Allison H.C."/>
            <person name="Burton P."/>
            <person name="Vavrova-Anderson J."/>
            <person name="Brown R."/>
            <person name="Browne H."/>
            <person name="Corton N."/>
            <person name="Hauser H."/>
            <person name="Gamble J."/>
            <person name="Gilderthorp R."/>
            <person name="Marcello L."/>
            <person name="McQuillan J."/>
            <person name="Otto T.D."/>
            <person name="Quail M.A."/>
            <person name="Sanders M.J."/>
            <person name="van Tonder A."/>
            <person name="Ginger M.L."/>
            <person name="Field M.C."/>
            <person name="Barry J.D."/>
            <person name="Hertz-Fowler C."/>
            <person name="Berriman M."/>
        </authorList>
    </citation>
    <scope>NUCLEOTIDE SEQUENCE</scope>
    <source>
        <strain evidence="2 3">Y486</strain>
    </source>
</reference>
<evidence type="ECO:0000313" key="2">
    <source>
        <dbReference type="EMBL" id="CCD19063.1"/>
    </source>
</evidence>
<keyword evidence="1" id="KW-0812">Transmembrane</keyword>
<evidence type="ECO:0000313" key="3">
    <source>
        <dbReference type="Proteomes" id="UP000009027"/>
    </source>
</evidence>
<keyword evidence="1" id="KW-1133">Transmembrane helix</keyword>
<keyword evidence="1" id="KW-0472">Membrane</keyword>
<keyword evidence="3" id="KW-1185">Reference proteome</keyword>
<dbReference type="AlphaFoldDB" id="F9WNE5"/>
<organism evidence="2 3">
    <name type="scientific">Trypanosoma vivax (strain Y486)</name>
    <dbReference type="NCBI Taxonomy" id="1055687"/>
    <lineage>
        <taxon>Eukaryota</taxon>
        <taxon>Discoba</taxon>
        <taxon>Euglenozoa</taxon>
        <taxon>Kinetoplastea</taxon>
        <taxon>Metakinetoplastina</taxon>
        <taxon>Trypanosomatida</taxon>
        <taxon>Trypanosomatidae</taxon>
        <taxon>Trypanosoma</taxon>
        <taxon>Duttonella</taxon>
    </lineage>
</organism>
<name>F9WNE5_TRYVY</name>
<accession>F9WNE5</accession>
<protein>
    <submittedName>
        <fullName evidence="2">Uncharacterized protein</fullName>
    </submittedName>
</protein>
<feature type="transmembrane region" description="Helical" evidence="1">
    <location>
        <begin position="286"/>
        <end position="306"/>
    </location>
</feature>
<gene>
    <name evidence="2" type="ORF">TvY486_0017730</name>
</gene>